<evidence type="ECO:0000313" key="4">
    <source>
        <dbReference type="Proteomes" id="UP000029738"/>
    </source>
</evidence>
<feature type="transmembrane region" description="Helical" evidence="1">
    <location>
        <begin position="61"/>
        <end position="82"/>
    </location>
</feature>
<reference evidence="2" key="2">
    <citation type="submission" date="2019-11" db="EMBL/GenBank/DDBJ databases">
        <title>Improved Assembly of Tolypothrix boutellei genome.</title>
        <authorList>
            <person name="Sarangi A.N."/>
            <person name="Mukherjee M."/>
            <person name="Ghosh S."/>
            <person name="Singh D."/>
            <person name="Das A."/>
            <person name="Kant S."/>
            <person name="Prusty A."/>
            <person name="Tripathy S."/>
        </authorList>
    </citation>
    <scope>NUCLEOTIDE SEQUENCE</scope>
    <source>
        <strain evidence="2">VB521301</strain>
    </source>
</reference>
<evidence type="ECO:0000256" key="1">
    <source>
        <dbReference type="SAM" id="Phobius"/>
    </source>
</evidence>
<sequence length="190" mass="20949">MSHDLNSYLPVPTKQKFAATFHVVRPISFWIQLALGAVSSLALFLAIFSRSSIVQTTTNSGMGFGVVFGILGILVLCFRLYWVNRYRRLDKLLQSPNRELHPRKEDVIQVLRIGLIVSLIGLLLAFLASEVTVVAVLSKALALPQGVAVYRPENLIRSLDLFVVLANVNLIGAHLVGSATSLGLLQWLDR</sequence>
<accession>A0A0C1QVF9</accession>
<dbReference type="Pfam" id="PF12263">
    <property type="entry name" value="DUF3611"/>
    <property type="match status" value="1"/>
</dbReference>
<dbReference type="AlphaFoldDB" id="A0A0C1QVF9"/>
<proteinExistence type="predicted"/>
<dbReference type="InterPro" id="IPR022051">
    <property type="entry name" value="DUF3611"/>
</dbReference>
<evidence type="ECO:0000313" key="2">
    <source>
        <dbReference type="EMBL" id="KAF3888718.1"/>
    </source>
</evidence>
<organism evidence="3">
    <name type="scientific">Tolypothrix bouteillei VB521301</name>
    <dbReference type="NCBI Taxonomy" id="1479485"/>
    <lineage>
        <taxon>Bacteria</taxon>
        <taxon>Bacillati</taxon>
        <taxon>Cyanobacteriota</taxon>
        <taxon>Cyanophyceae</taxon>
        <taxon>Nostocales</taxon>
        <taxon>Tolypothrichaceae</taxon>
        <taxon>Tolypothrix</taxon>
    </lineage>
</organism>
<dbReference type="Proteomes" id="UP000029738">
    <property type="component" value="Unassembled WGS sequence"/>
</dbReference>
<name>A0A0C1QVF9_9CYAN</name>
<dbReference type="STRING" id="1479485.DA73_0242990"/>
<protein>
    <submittedName>
        <fullName evidence="2">DUF3611 family protein</fullName>
    </submittedName>
</protein>
<dbReference type="RefSeq" id="WP_038076435.1">
    <property type="nucleotide sequence ID" value="NZ_JHEG04000001.1"/>
</dbReference>
<gene>
    <name evidence="3" type="ORF">DA73_0242990</name>
    <name evidence="2" type="ORF">DA73_0400026965</name>
</gene>
<dbReference type="PANTHER" id="PTHR34548:SF2">
    <property type="entry name" value="PROTEIN TIC 21, CHLOROPLASTIC"/>
    <property type="match status" value="1"/>
</dbReference>
<dbReference type="PANTHER" id="PTHR34548">
    <property type="entry name" value="PROTEIN TIC 21, CHLOROPLASTIC"/>
    <property type="match status" value="1"/>
</dbReference>
<feature type="transmembrane region" description="Helical" evidence="1">
    <location>
        <begin position="29"/>
        <end position="49"/>
    </location>
</feature>
<comment type="caution">
    <text evidence="3">The sequence shown here is derived from an EMBL/GenBank/DDBJ whole genome shotgun (WGS) entry which is preliminary data.</text>
</comment>
<keyword evidence="4" id="KW-1185">Reference proteome</keyword>
<feature type="transmembrane region" description="Helical" evidence="1">
    <location>
        <begin position="113"/>
        <end position="141"/>
    </location>
</feature>
<feature type="transmembrane region" description="Helical" evidence="1">
    <location>
        <begin position="161"/>
        <end position="185"/>
    </location>
</feature>
<keyword evidence="1" id="KW-0812">Transmembrane</keyword>
<keyword evidence="1" id="KW-0472">Membrane</keyword>
<dbReference type="OrthoDB" id="5766633at2"/>
<reference evidence="3" key="1">
    <citation type="journal article" date="2015" name="Genome Announc.">
        <title>Draft Genome Sequence of Tolypothrix boutellei Strain VB521301.</title>
        <authorList>
            <person name="Chandrababunaidu M.M."/>
            <person name="Singh D."/>
            <person name="Sen D."/>
            <person name="Bhan S."/>
            <person name="Das S."/>
            <person name="Gupta A."/>
            <person name="Adhikary S.P."/>
            <person name="Tripathy S."/>
        </authorList>
    </citation>
    <scope>NUCLEOTIDE SEQUENCE</scope>
    <source>
        <strain evidence="3">VB521301</strain>
    </source>
</reference>
<dbReference type="EMBL" id="JHEG04000001">
    <property type="protein sequence ID" value="KAF3888718.1"/>
    <property type="molecule type" value="Genomic_DNA"/>
</dbReference>
<keyword evidence="1" id="KW-1133">Transmembrane helix</keyword>
<evidence type="ECO:0000313" key="3">
    <source>
        <dbReference type="EMBL" id="KIE07773.1"/>
    </source>
</evidence>
<dbReference type="EMBL" id="JHEG02000059">
    <property type="protein sequence ID" value="KIE07773.1"/>
    <property type="molecule type" value="Genomic_DNA"/>
</dbReference>